<dbReference type="InterPro" id="IPR025356">
    <property type="entry name" value="DUF4260"/>
</dbReference>
<keyword evidence="3" id="KW-1185">Reference proteome</keyword>
<name>A0ABN2UF07_9MICC</name>
<evidence type="ECO:0000313" key="3">
    <source>
        <dbReference type="Proteomes" id="UP001501461"/>
    </source>
</evidence>
<evidence type="ECO:0000256" key="1">
    <source>
        <dbReference type="SAM" id="Phobius"/>
    </source>
</evidence>
<accession>A0ABN2UF07</accession>
<gene>
    <name evidence="2" type="ORF">GCM10009720_14800</name>
</gene>
<keyword evidence="1" id="KW-0812">Transmembrane</keyword>
<keyword evidence="1" id="KW-1133">Transmembrane helix</keyword>
<comment type="caution">
    <text evidence="2">The sequence shown here is derived from an EMBL/GenBank/DDBJ whole genome shotgun (WGS) entry which is preliminary data.</text>
</comment>
<feature type="transmembrane region" description="Helical" evidence="1">
    <location>
        <begin position="87"/>
        <end position="105"/>
    </location>
</feature>
<dbReference type="RefSeq" id="WP_343957100.1">
    <property type="nucleotide sequence ID" value="NZ_BAAAMN010000025.1"/>
</dbReference>
<evidence type="ECO:0000313" key="2">
    <source>
        <dbReference type="EMBL" id="GAA2035293.1"/>
    </source>
</evidence>
<organism evidence="2 3">
    <name type="scientific">Yaniella flava</name>
    <dbReference type="NCBI Taxonomy" id="287930"/>
    <lineage>
        <taxon>Bacteria</taxon>
        <taxon>Bacillati</taxon>
        <taxon>Actinomycetota</taxon>
        <taxon>Actinomycetes</taxon>
        <taxon>Micrococcales</taxon>
        <taxon>Micrococcaceae</taxon>
        <taxon>Yaniella</taxon>
    </lineage>
</organism>
<dbReference type="EMBL" id="BAAAMN010000025">
    <property type="protein sequence ID" value="GAA2035293.1"/>
    <property type="molecule type" value="Genomic_DNA"/>
</dbReference>
<dbReference type="Proteomes" id="UP001501461">
    <property type="component" value="Unassembled WGS sequence"/>
</dbReference>
<sequence length="138" mass="15483">MEEHMQDHVSRWQRAENALIAIGLLVALVVWSQLWWVLLLAFLAFDLSALGYLVNDRVGAFCYNLVHNYTAPAVLIIVWAVTHLSDVSADWLMLLAACWGFHVAVDRALGFGLKLGPFTHTHLGPIGKAQRETRHVEP</sequence>
<dbReference type="Pfam" id="PF14079">
    <property type="entry name" value="DUF4260"/>
    <property type="match status" value="1"/>
</dbReference>
<protein>
    <submittedName>
        <fullName evidence="2">DUF4260 domain-containing protein</fullName>
    </submittedName>
</protein>
<keyword evidence="1" id="KW-0472">Membrane</keyword>
<feature type="transmembrane region" description="Helical" evidence="1">
    <location>
        <begin position="61"/>
        <end position="81"/>
    </location>
</feature>
<proteinExistence type="predicted"/>
<reference evidence="3" key="1">
    <citation type="journal article" date="2019" name="Int. J. Syst. Evol. Microbiol.">
        <title>The Global Catalogue of Microorganisms (GCM) 10K type strain sequencing project: providing services to taxonomists for standard genome sequencing and annotation.</title>
        <authorList>
            <consortium name="The Broad Institute Genomics Platform"/>
            <consortium name="The Broad Institute Genome Sequencing Center for Infectious Disease"/>
            <person name="Wu L."/>
            <person name="Ma J."/>
        </authorList>
    </citation>
    <scope>NUCLEOTIDE SEQUENCE [LARGE SCALE GENOMIC DNA]</scope>
    <source>
        <strain evidence="3">JCM 13595</strain>
    </source>
</reference>